<dbReference type="RefSeq" id="WP_394328358.1">
    <property type="nucleotide sequence ID" value="NZ_FNLC01000002.1"/>
</dbReference>
<dbReference type="Proteomes" id="UP000198848">
    <property type="component" value="Unassembled WGS sequence"/>
</dbReference>
<reference evidence="2" key="1">
    <citation type="submission" date="2016-10" db="EMBL/GenBank/DDBJ databases">
        <authorList>
            <person name="Varghese N."/>
            <person name="Submissions S."/>
        </authorList>
    </citation>
    <scope>NUCLEOTIDE SEQUENCE [LARGE SCALE GENOMIC DNA]</scope>
    <source>
        <strain evidence="2">DSM 24767</strain>
    </source>
</reference>
<accession>A0A1H1EYV9</accession>
<dbReference type="AlphaFoldDB" id="A0A1H1EYV9"/>
<organism evidence="1 2">
    <name type="scientific">Natronobacterium texcoconense</name>
    <dbReference type="NCBI Taxonomy" id="1095778"/>
    <lineage>
        <taxon>Archaea</taxon>
        <taxon>Methanobacteriati</taxon>
        <taxon>Methanobacteriota</taxon>
        <taxon>Stenosarchaea group</taxon>
        <taxon>Halobacteria</taxon>
        <taxon>Halobacteriales</taxon>
        <taxon>Natrialbaceae</taxon>
        <taxon>Natronobacterium</taxon>
    </lineage>
</organism>
<dbReference type="EMBL" id="FNLC01000002">
    <property type="protein sequence ID" value="SDQ93841.1"/>
    <property type="molecule type" value="Genomic_DNA"/>
</dbReference>
<evidence type="ECO:0000313" key="1">
    <source>
        <dbReference type="EMBL" id="SDQ93841.1"/>
    </source>
</evidence>
<proteinExistence type="predicted"/>
<keyword evidence="2" id="KW-1185">Reference proteome</keyword>
<name>A0A1H1EYV9_NATTX</name>
<sequence length="111" mass="12609">MRERECGANPYRWDGVSGVIADAPVDTVLAGSDGRYYTGWQVNRRFRTGDWTHCLRQRNPDRRLVETATGALLLLQPVDPDRLPGWVEIRVLGETARVVDTRRTASVSTRR</sequence>
<protein>
    <submittedName>
        <fullName evidence="1">Uncharacterized protein</fullName>
    </submittedName>
</protein>
<evidence type="ECO:0000313" key="2">
    <source>
        <dbReference type="Proteomes" id="UP000198848"/>
    </source>
</evidence>
<gene>
    <name evidence="1" type="ORF">SAMN04489842_1750</name>
</gene>